<dbReference type="Pfam" id="PF06580">
    <property type="entry name" value="His_kinase"/>
    <property type="match status" value="1"/>
</dbReference>
<evidence type="ECO:0000313" key="4">
    <source>
        <dbReference type="Proteomes" id="UP001597508"/>
    </source>
</evidence>
<dbReference type="InterPro" id="IPR036890">
    <property type="entry name" value="HATPase_C_sf"/>
</dbReference>
<dbReference type="Proteomes" id="UP001597508">
    <property type="component" value="Unassembled WGS sequence"/>
</dbReference>
<dbReference type="Gene3D" id="3.30.565.10">
    <property type="entry name" value="Histidine kinase-like ATPase, C-terminal domain"/>
    <property type="match status" value="1"/>
</dbReference>
<evidence type="ECO:0000313" key="3">
    <source>
        <dbReference type="EMBL" id="MFD2566351.1"/>
    </source>
</evidence>
<evidence type="ECO:0000259" key="2">
    <source>
        <dbReference type="Pfam" id="PF14501"/>
    </source>
</evidence>
<dbReference type="InterPro" id="IPR010559">
    <property type="entry name" value="Sig_transdc_His_kin_internal"/>
</dbReference>
<dbReference type="PANTHER" id="PTHR34220:SF7">
    <property type="entry name" value="SENSOR HISTIDINE KINASE YPDA"/>
    <property type="match status" value="1"/>
</dbReference>
<dbReference type="GO" id="GO:0004673">
    <property type="term" value="F:protein histidine kinase activity"/>
    <property type="evidence" value="ECO:0007669"/>
    <property type="project" value="UniProtKB-EC"/>
</dbReference>
<sequence length="237" mass="27684">MKLLNIPSYLSKTIMFYPPALMIYTYQTLRRQQKEKDRLLLLQQEKLSTELKYLKAQLNPHFLFNTLNNLYSYIINQSPKAGDMVLQLSEILNYVLYKSQKDQVDITEEIDCIQHYIELEKIRYGDRLKVSLEKPEKMIQQGITPLLLLSIVENAFKHGAGKSITAPEINISLKQDQNLLTFSVLNTKDVQHNDTDNKGIGLRNIKRQLNLIYPENHQLEIDENEDYFNVNLLIKIA</sequence>
<feature type="domain" description="Sensor histidine kinase NatK-like C-terminal" evidence="2">
    <location>
        <begin position="153"/>
        <end position="234"/>
    </location>
</feature>
<evidence type="ECO:0000259" key="1">
    <source>
        <dbReference type="Pfam" id="PF06580"/>
    </source>
</evidence>
<organism evidence="3 4">
    <name type="scientific">Pseudotenacibaculum haliotis</name>
    <dbReference type="NCBI Taxonomy" id="1862138"/>
    <lineage>
        <taxon>Bacteria</taxon>
        <taxon>Pseudomonadati</taxon>
        <taxon>Bacteroidota</taxon>
        <taxon>Flavobacteriia</taxon>
        <taxon>Flavobacteriales</taxon>
        <taxon>Flavobacteriaceae</taxon>
        <taxon>Pseudotenacibaculum</taxon>
    </lineage>
</organism>
<dbReference type="SUPFAM" id="SSF55874">
    <property type="entry name" value="ATPase domain of HSP90 chaperone/DNA topoisomerase II/histidine kinase"/>
    <property type="match status" value="1"/>
</dbReference>
<dbReference type="EMBL" id="JBHULH010000001">
    <property type="protein sequence ID" value="MFD2566351.1"/>
    <property type="molecule type" value="Genomic_DNA"/>
</dbReference>
<dbReference type="PANTHER" id="PTHR34220">
    <property type="entry name" value="SENSOR HISTIDINE KINASE YPDA"/>
    <property type="match status" value="1"/>
</dbReference>
<dbReference type="EC" id="2.7.13.3" evidence="3"/>
<dbReference type="InterPro" id="IPR050640">
    <property type="entry name" value="Bact_2-comp_sensor_kinase"/>
</dbReference>
<feature type="domain" description="Signal transduction histidine kinase internal region" evidence="1">
    <location>
        <begin position="49"/>
        <end position="128"/>
    </location>
</feature>
<reference evidence="4" key="1">
    <citation type="journal article" date="2019" name="Int. J. Syst. Evol. Microbiol.">
        <title>The Global Catalogue of Microorganisms (GCM) 10K type strain sequencing project: providing services to taxonomists for standard genome sequencing and annotation.</title>
        <authorList>
            <consortium name="The Broad Institute Genomics Platform"/>
            <consortium name="The Broad Institute Genome Sequencing Center for Infectious Disease"/>
            <person name="Wu L."/>
            <person name="Ma J."/>
        </authorList>
    </citation>
    <scope>NUCLEOTIDE SEQUENCE [LARGE SCALE GENOMIC DNA]</scope>
    <source>
        <strain evidence="4">KCTC 52127</strain>
    </source>
</reference>
<keyword evidence="3" id="KW-0418">Kinase</keyword>
<name>A0ABW5LQE0_9FLAO</name>
<dbReference type="InterPro" id="IPR032834">
    <property type="entry name" value="NatK-like_C"/>
</dbReference>
<keyword evidence="4" id="KW-1185">Reference proteome</keyword>
<dbReference type="RefSeq" id="WP_379665059.1">
    <property type="nucleotide sequence ID" value="NZ_JBHULH010000001.1"/>
</dbReference>
<protein>
    <submittedName>
        <fullName evidence="3">Sensor histidine kinase</fullName>
        <ecNumber evidence="3">2.7.13.3</ecNumber>
    </submittedName>
</protein>
<accession>A0ABW5LQE0</accession>
<proteinExistence type="predicted"/>
<gene>
    <name evidence="3" type="ORF">ACFSRZ_03140</name>
</gene>
<comment type="caution">
    <text evidence="3">The sequence shown here is derived from an EMBL/GenBank/DDBJ whole genome shotgun (WGS) entry which is preliminary data.</text>
</comment>
<dbReference type="Pfam" id="PF14501">
    <property type="entry name" value="HATPase_c_5"/>
    <property type="match status" value="1"/>
</dbReference>
<keyword evidence="3" id="KW-0808">Transferase</keyword>